<dbReference type="InterPro" id="IPR013106">
    <property type="entry name" value="Ig_V-set"/>
</dbReference>
<dbReference type="EMBL" id="JAHKSW010000018">
    <property type="protein sequence ID" value="KAG7321408.1"/>
    <property type="molecule type" value="Genomic_DNA"/>
</dbReference>
<dbReference type="SUPFAM" id="SSF48726">
    <property type="entry name" value="Immunoglobulin"/>
    <property type="match status" value="1"/>
</dbReference>
<comment type="similarity">
    <text evidence="9">Belongs to the immunoglobulin superfamily. TIM family.</text>
</comment>
<keyword evidence="3 12" id="KW-0732">Signal</keyword>
<evidence type="ECO:0000256" key="6">
    <source>
        <dbReference type="ARBA" id="ARBA00023157"/>
    </source>
</evidence>
<feature type="transmembrane region" description="Helical" evidence="11">
    <location>
        <begin position="184"/>
        <end position="205"/>
    </location>
</feature>
<dbReference type="GO" id="GO:0060097">
    <property type="term" value="P:cytoskeletal rearrangement involved in phagocytosis, engulfment"/>
    <property type="evidence" value="ECO:0007669"/>
    <property type="project" value="TreeGrafter"/>
</dbReference>
<gene>
    <name evidence="14" type="ORF">KOW79_015823</name>
</gene>
<comment type="subcellular location">
    <subcellularLocation>
        <location evidence="1">Membrane</location>
        <topology evidence="1">Single-pass type I membrane protein</topology>
    </subcellularLocation>
</comment>
<evidence type="ECO:0000313" key="15">
    <source>
        <dbReference type="Proteomes" id="UP000824219"/>
    </source>
</evidence>
<evidence type="ECO:0000256" key="8">
    <source>
        <dbReference type="ARBA" id="ARBA00023319"/>
    </source>
</evidence>
<feature type="signal peptide" evidence="12">
    <location>
        <begin position="1"/>
        <end position="24"/>
    </location>
</feature>
<feature type="region of interest" description="Disordered" evidence="10">
    <location>
        <begin position="156"/>
        <end position="180"/>
    </location>
</feature>
<protein>
    <recommendedName>
        <fullName evidence="13">Ig-like domain-containing protein</fullName>
    </recommendedName>
</protein>
<dbReference type="InterPro" id="IPR007110">
    <property type="entry name" value="Ig-like_dom"/>
</dbReference>
<keyword evidence="8" id="KW-0393">Immunoglobulin domain</keyword>
<organism evidence="14 15">
    <name type="scientific">Hemibagrus wyckioides</name>
    <dbReference type="NCBI Taxonomy" id="337641"/>
    <lineage>
        <taxon>Eukaryota</taxon>
        <taxon>Metazoa</taxon>
        <taxon>Chordata</taxon>
        <taxon>Craniata</taxon>
        <taxon>Vertebrata</taxon>
        <taxon>Euteleostomi</taxon>
        <taxon>Actinopterygii</taxon>
        <taxon>Neopterygii</taxon>
        <taxon>Teleostei</taxon>
        <taxon>Ostariophysi</taxon>
        <taxon>Siluriformes</taxon>
        <taxon>Bagridae</taxon>
        <taxon>Hemibagrus</taxon>
    </lineage>
</organism>
<dbReference type="GO" id="GO:0001786">
    <property type="term" value="F:phosphatidylserine binding"/>
    <property type="evidence" value="ECO:0007669"/>
    <property type="project" value="TreeGrafter"/>
</dbReference>
<comment type="caution">
    <text evidence="14">The sequence shown here is derived from an EMBL/GenBank/DDBJ whole genome shotgun (WGS) entry which is preliminary data.</text>
</comment>
<sequence length="261" mass="28589">MTGVCSRIFSIWLLLCLGVCPCRGITITGFSGQNVTLPCKYDFKYHGKCEICWMRGDIPSIGCGNEIIASDGDKAVRQTSQRYQLDGKLQEGNASLTIHNTTLEDSGRYGCRVHVPGLFNDVKITVDLVIMKGPTSEVNSLSPSTPEMVTEPTNVTAASTGQYSNTSSPETNKIETESTDSDTVPVTVVSILLILLASVAAVCLIRKKKRRTSESLEIDQNSNPSAIYNNSDVSFGLHSRSMVVENVYQIDNENEYEQWST</sequence>
<accession>A0A9D3SJ67</accession>
<dbReference type="InterPro" id="IPR036179">
    <property type="entry name" value="Ig-like_dom_sf"/>
</dbReference>
<evidence type="ECO:0000256" key="5">
    <source>
        <dbReference type="ARBA" id="ARBA00023136"/>
    </source>
</evidence>
<dbReference type="GO" id="GO:0016020">
    <property type="term" value="C:membrane"/>
    <property type="evidence" value="ECO:0007669"/>
    <property type="project" value="UniProtKB-SubCell"/>
</dbReference>
<keyword evidence="6" id="KW-1015">Disulfide bond</keyword>
<feature type="compositionally biased region" description="Polar residues" evidence="10">
    <location>
        <begin position="156"/>
        <end position="171"/>
    </location>
</feature>
<keyword evidence="4 11" id="KW-1133">Transmembrane helix</keyword>
<feature type="chain" id="PRO_5039127187" description="Ig-like domain-containing protein" evidence="12">
    <location>
        <begin position="25"/>
        <end position="261"/>
    </location>
</feature>
<feature type="domain" description="Ig-like" evidence="13">
    <location>
        <begin position="21"/>
        <end position="125"/>
    </location>
</feature>
<name>A0A9D3SJ67_9TELE</name>
<evidence type="ECO:0000256" key="4">
    <source>
        <dbReference type="ARBA" id="ARBA00022989"/>
    </source>
</evidence>
<keyword evidence="7" id="KW-0325">Glycoprotein</keyword>
<dbReference type="OrthoDB" id="434099at2759"/>
<reference evidence="14 15" key="1">
    <citation type="submission" date="2021-06" db="EMBL/GenBank/DDBJ databases">
        <title>Chromosome-level genome assembly of the red-tail catfish (Hemibagrus wyckioides).</title>
        <authorList>
            <person name="Shao F."/>
        </authorList>
    </citation>
    <scope>NUCLEOTIDE SEQUENCE [LARGE SCALE GENOMIC DNA]</scope>
    <source>
        <strain evidence="14">EC202008001</strain>
        <tissue evidence="14">Blood</tissue>
    </source>
</reference>
<dbReference type="SMART" id="SM00409">
    <property type="entry name" value="IG"/>
    <property type="match status" value="1"/>
</dbReference>
<keyword evidence="15" id="KW-1185">Reference proteome</keyword>
<dbReference type="PANTHER" id="PTHR46608">
    <property type="entry name" value="T-CELL IMMUNOGLOBULIN AND MUCIN DOMAIN-CONTAINING PROTEIN 4"/>
    <property type="match status" value="1"/>
</dbReference>
<evidence type="ECO:0000256" key="12">
    <source>
        <dbReference type="SAM" id="SignalP"/>
    </source>
</evidence>
<dbReference type="FunFam" id="2.60.40.10:FF:000774">
    <property type="entry name" value="Hepatitis A virus cellular receptor 1"/>
    <property type="match status" value="1"/>
</dbReference>
<evidence type="ECO:0000256" key="11">
    <source>
        <dbReference type="SAM" id="Phobius"/>
    </source>
</evidence>
<dbReference type="Proteomes" id="UP000824219">
    <property type="component" value="Linkage Group LG18"/>
</dbReference>
<dbReference type="AlphaFoldDB" id="A0A9D3SJ67"/>
<evidence type="ECO:0000259" key="13">
    <source>
        <dbReference type="PROSITE" id="PS50835"/>
    </source>
</evidence>
<evidence type="ECO:0000256" key="9">
    <source>
        <dbReference type="ARBA" id="ARBA00038203"/>
    </source>
</evidence>
<dbReference type="Pfam" id="PF07686">
    <property type="entry name" value="V-set"/>
    <property type="match status" value="1"/>
</dbReference>
<dbReference type="Gene3D" id="2.60.40.10">
    <property type="entry name" value="Immunoglobulins"/>
    <property type="match status" value="1"/>
</dbReference>
<keyword evidence="2 11" id="KW-0812">Transmembrane</keyword>
<dbReference type="InterPro" id="IPR003599">
    <property type="entry name" value="Ig_sub"/>
</dbReference>
<evidence type="ECO:0000256" key="2">
    <source>
        <dbReference type="ARBA" id="ARBA00022692"/>
    </source>
</evidence>
<dbReference type="PROSITE" id="PS50835">
    <property type="entry name" value="IG_LIKE"/>
    <property type="match status" value="1"/>
</dbReference>
<evidence type="ECO:0000256" key="1">
    <source>
        <dbReference type="ARBA" id="ARBA00004479"/>
    </source>
</evidence>
<evidence type="ECO:0000256" key="10">
    <source>
        <dbReference type="SAM" id="MobiDB-lite"/>
    </source>
</evidence>
<dbReference type="PANTHER" id="PTHR46608:SF3">
    <property type="entry name" value="T-CELL IMMUNOGLOBULIN AND MUCIN DOMAIN-CONTAINING PROTEIN 4"/>
    <property type="match status" value="1"/>
</dbReference>
<evidence type="ECO:0000256" key="3">
    <source>
        <dbReference type="ARBA" id="ARBA00022729"/>
    </source>
</evidence>
<dbReference type="InterPro" id="IPR013783">
    <property type="entry name" value="Ig-like_fold"/>
</dbReference>
<evidence type="ECO:0000256" key="7">
    <source>
        <dbReference type="ARBA" id="ARBA00023180"/>
    </source>
</evidence>
<dbReference type="GO" id="GO:0043277">
    <property type="term" value="P:apoptotic cell clearance"/>
    <property type="evidence" value="ECO:0007669"/>
    <property type="project" value="TreeGrafter"/>
</dbReference>
<keyword evidence="5 11" id="KW-0472">Membrane</keyword>
<proteinExistence type="inferred from homology"/>
<evidence type="ECO:0000313" key="14">
    <source>
        <dbReference type="EMBL" id="KAG7321408.1"/>
    </source>
</evidence>